<organism evidence="1 2">
    <name type="scientific">Amycolatopsis bullii</name>
    <dbReference type="NCBI Taxonomy" id="941987"/>
    <lineage>
        <taxon>Bacteria</taxon>
        <taxon>Bacillati</taxon>
        <taxon>Actinomycetota</taxon>
        <taxon>Actinomycetes</taxon>
        <taxon>Pseudonocardiales</taxon>
        <taxon>Pseudonocardiaceae</taxon>
        <taxon>Amycolatopsis</taxon>
    </lineage>
</organism>
<dbReference type="RefSeq" id="WP_191313829.1">
    <property type="nucleotide sequence ID" value="NZ_BNAW01000025.1"/>
</dbReference>
<evidence type="ECO:0000313" key="1">
    <source>
        <dbReference type="EMBL" id="GHG25498.1"/>
    </source>
</evidence>
<protein>
    <submittedName>
        <fullName evidence="1">Uncharacterized protein</fullName>
    </submittedName>
</protein>
<dbReference type="EMBL" id="BNAW01000025">
    <property type="protein sequence ID" value="GHG25498.1"/>
    <property type="molecule type" value="Genomic_DNA"/>
</dbReference>
<reference evidence="2" key="1">
    <citation type="journal article" date="2019" name="Int. J. Syst. Evol. Microbiol.">
        <title>The Global Catalogue of Microorganisms (GCM) 10K type strain sequencing project: providing services to taxonomists for standard genome sequencing and annotation.</title>
        <authorList>
            <consortium name="The Broad Institute Genomics Platform"/>
            <consortium name="The Broad Institute Genome Sequencing Center for Infectious Disease"/>
            <person name="Wu L."/>
            <person name="Ma J."/>
        </authorList>
    </citation>
    <scope>NUCLEOTIDE SEQUENCE [LARGE SCALE GENOMIC DNA]</scope>
    <source>
        <strain evidence="2">CGMCC 4.7680</strain>
    </source>
</reference>
<dbReference type="Proteomes" id="UP000649955">
    <property type="component" value="Unassembled WGS sequence"/>
</dbReference>
<accession>A0ABQ3KGZ9</accession>
<comment type="caution">
    <text evidence="1">The sequence shown here is derived from an EMBL/GenBank/DDBJ whole genome shotgun (WGS) entry which is preliminary data.</text>
</comment>
<proteinExistence type="predicted"/>
<name>A0ABQ3KGZ9_9PSEU</name>
<sequence length="75" mass="7885">MAEVTVEDLRGLLESDVPDPVLVLTGGRVVVEPSGDRTAGASEVITRGDLRRQQAERGLDVIAATLTTTIVQRGG</sequence>
<keyword evidence="2" id="KW-1185">Reference proteome</keyword>
<evidence type="ECO:0000313" key="2">
    <source>
        <dbReference type="Proteomes" id="UP000649955"/>
    </source>
</evidence>
<gene>
    <name evidence="1" type="ORF">GCM10017567_50840</name>
</gene>